<name>A0A840I6M1_9ACTN</name>
<dbReference type="InterPro" id="IPR025736">
    <property type="entry name" value="PucR_C-HTH_dom"/>
</dbReference>
<dbReference type="InterPro" id="IPR051448">
    <property type="entry name" value="CdaR-like_regulators"/>
</dbReference>
<evidence type="ECO:0000313" key="5">
    <source>
        <dbReference type="EMBL" id="MBB4660576.1"/>
    </source>
</evidence>
<dbReference type="PANTHER" id="PTHR33744">
    <property type="entry name" value="CARBOHYDRATE DIACID REGULATOR"/>
    <property type="match status" value="1"/>
</dbReference>
<feature type="domain" description="Purine catabolism PurC-like" evidence="2">
    <location>
        <begin position="12"/>
        <end position="130"/>
    </location>
</feature>
<evidence type="ECO:0000313" key="6">
    <source>
        <dbReference type="Proteomes" id="UP000585272"/>
    </source>
</evidence>
<accession>A0A840I6M1</accession>
<feature type="domain" description="PucR C-terminal helix-turn-helix" evidence="3">
    <location>
        <begin position="444"/>
        <end position="500"/>
    </location>
</feature>
<dbReference type="EMBL" id="JACHNU010000001">
    <property type="protein sequence ID" value="MBB4660576.1"/>
    <property type="molecule type" value="Genomic_DNA"/>
</dbReference>
<dbReference type="InterPro" id="IPR042070">
    <property type="entry name" value="PucR_C-HTH_sf"/>
</dbReference>
<evidence type="ECO:0000259" key="4">
    <source>
        <dbReference type="Pfam" id="PF17853"/>
    </source>
</evidence>
<dbReference type="Proteomes" id="UP000585272">
    <property type="component" value="Unassembled WGS sequence"/>
</dbReference>
<dbReference type="PANTHER" id="PTHR33744:SF7">
    <property type="entry name" value="PUCR FAMILY TRANSCRIPTIONAL REGULATOR"/>
    <property type="match status" value="1"/>
</dbReference>
<dbReference type="Pfam" id="PF17853">
    <property type="entry name" value="GGDEF_2"/>
    <property type="match status" value="1"/>
</dbReference>
<sequence>MTATASSLALGDLLAEHSLGIRLLTGGPEAVERPIAGAHAIEVDGASRWLAPHWAMLTTGLRLRNRPDAQRELVRELDAARIGALGFGTGITMRHAPAALLDEAERRGYPIFEVPIGTPFREVVSYVSRSLIDSEVRAYQRLPSIQRYLLDALSTQAPERTLVARLAELTTAEAIVFADDGDVEQATDDRLPAAEIWTEIDRRRQTHLAEFEVGRLRLVAVPTSVATAAARRWLATCTPVSDASSHVVKLATQTAASLLAAVTRIDDLGRGREHERRAALLQELLDDETTPNPALSGRAAAFGLDPGGRSHLFVVLPDSPDAQALTALLAAVRRRLERDGLPALATARDGRVVALVERDADGLREWLGGLPGRAIGVGRPITALAGVPRAYCDACQATQLAGAGRVSAFVDCDLSALLVSGAQDERIRWTIDQRLRPLREHPQLLDTLTAYFEHELDVTATARALHVHPNTLRYRLTRIETVIGRSLRHPATIAELHIALTTAPRPLA</sequence>
<dbReference type="Pfam" id="PF13556">
    <property type="entry name" value="HTH_30"/>
    <property type="match status" value="1"/>
</dbReference>
<dbReference type="InterPro" id="IPR041522">
    <property type="entry name" value="CdaR_GGDEF"/>
</dbReference>
<dbReference type="InterPro" id="IPR012914">
    <property type="entry name" value="PucR_dom"/>
</dbReference>
<protein>
    <submittedName>
        <fullName evidence="5">Purine catabolism regulator</fullName>
    </submittedName>
</protein>
<dbReference type="Gene3D" id="1.10.10.2840">
    <property type="entry name" value="PucR C-terminal helix-turn-helix domain"/>
    <property type="match status" value="1"/>
</dbReference>
<organism evidence="5 6">
    <name type="scientific">Conexibacter arvalis</name>
    <dbReference type="NCBI Taxonomy" id="912552"/>
    <lineage>
        <taxon>Bacteria</taxon>
        <taxon>Bacillati</taxon>
        <taxon>Actinomycetota</taxon>
        <taxon>Thermoleophilia</taxon>
        <taxon>Solirubrobacterales</taxon>
        <taxon>Conexibacteraceae</taxon>
        <taxon>Conexibacter</taxon>
    </lineage>
</organism>
<feature type="domain" description="CdaR GGDEF-like" evidence="4">
    <location>
        <begin position="292"/>
        <end position="399"/>
    </location>
</feature>
<evidence type="ECO:0000259" key="3">
    <source>
        <dbReference type="Pfam" id="PF13556"/>
    </source>
</evidence>
<evidence type="ECO:0000259" key="2">
    <source>
        <dbReference type="Pfam" id="PF07905"/>
    </source>
</evidence>
<evidence type="ECO:0000256" key="1">
    <source>
        <dbReference type="ARBA" id="ARBA00006754"/>
    </source>
</evidence>
<keyword evidence="6" id="KW-1185">Reference proteome</keyword>
<reference evidence="5 6" key="1">
    <citation type="submission" date="2020-08" db="EMBL/GenBank/DDBJ databases">
        <title>Genomic Encyclopedia of Archaeal and Bacterial Type Strains, Phase II (KMG-II): from individual species to whole genera.</title>
        <authorList>
            <person name="Goeker M."/>
        </authorList>
    </citation>
    <scope>NUCLEOTIDE SEQUENCE [LARGE SCALE GENOMIC DNA]</scope>
    <source>
        <strain evidence="5 6">DSM 23288</strain>
    </source>
</reference>
<dbReference type="AlphaFoldDB" id="A0A840I6M1"/>
<dbReference type="RefSeq" id="WP_183338020.1">
    <property type="nucleotide sequence ID" value="NZ_JACHNU010000001.1"/>
</dbReference>
<proteinExistence type="inferred from homology"/>
<dbReference type="Pfam" id="PF07905">
    <property type="entry name" value="PucR"/>
    <property type="match status" value="1"/>
</dbReference>
<comment type="similarity">
    <text evidence="1">Belongs to the CdaR family.</text>
</comment>
<comment type="caution">
    <text evidence="5">The sequence shown here is derived from an EMBL/GenBank/DDBJ whole genome shotgun (WGS) entry which is preliminary data.</text>
</comment>
<gene>
    <name evidence="5" type="ORF">BDZ31_000149</name>
</gene>